<dbReference type="InterPro" id="IPR037068">
    <property type="entry name" value="DNA_primase_core_N_sf"/>
</dbReference>
<feature type="region of interest" description="Disordered" evidence="1">
    <location>
        <begin position="1866"/>
        <end position="1890"/>
    </location>
</feature>
<dbReference type="PANTHER" id="PTHR30313">
    <property type="entry name" value="DNA PRIMASE"/>
    <property type="match status" value="1"/>
</dbReference>
<dbReference type="Pfam" id="PF08275">
    <property type="entry name" value="DNAG_N"/>
    <property type="match status" value="1"/>
</dbReference>
<dbReference type="Proteomes" id="UP000593998">
    <property type="component" value="Chromosome"/>
</dbReference>
<dbReference type="CDD" id="cd03364">
    <property type="entry name" value="TOPRIM_DnaG_primases"/>
    <property type="match status" value="1"/>
</dbReference>
<sequence length="1890" mass="202947">MSMHKLTAGSGYDYLTRQVAAHDSTEKGHTGLAAYYDAKGESPGVWVGSGVAGIEGLAAGDVVTAEQMQALFGSGHHPLAEARMAVLGDEATPEEFLQAARLGRPYRVYKNDISAFRVEVAKRLSQYNAQVGRPSGAPVPVEVRARIRDEVGAEFFRDEHGRDPADARELAAGIAKYSRQRTTAVAGYDLTFSPVKSVSTLWALADPATAALIEKAHQAAIKDALTFLEEHALYTRTGVNGVQQVDVKGLVATAFTHRDSRAGDPDLHTHVAVANKVQAQDGRWLSIDGRVLFKAVVSASETYNTALEKHLRADLGLRFEERANPDSRKRPVREVVGVAPELNQRWSARRALIAARQAELTAQFQRDHRRPPTPVEAIQLASQATLETREAKKEPRSLAEQRQTWRRQAGEVLGGEEGIARMLHAAANPSPGASAQVTEGWVRATAAQIITTVQARRSTWQTWHVRAEAQRRARAMDLAPEDVERVVTQLTQHAIGAGSVRLRHPEDGVEEPAPLRRRDGSSVYTVHGAQQYTSRAVLDAEQRIVAAAAQHDGRAAATSAVDLAVLESVANGVTLNAGQAALVQQMATSGARVQLAIAPAGAGKTTAMKALATAWENDGGTVLGLAPSAAAASALREQIDTNTDTLAKLAHSIRHNDLPEWARSIGPEALVVIDEAGMADTLTLDAVIGFVLEQGASVRLIGDDQQLAAIGAGGVLRDIATHHGALRLTELMRFADPAEGAASLALREGSPEALGYYLDHGRVHVGDLTTITEDVFTAWQIDRTRGRDSIMLAPTRDLVSDLNQRAQAHRLDGHTPSRTAPLADGNRASIGDLIITRANERRLRMTATDWVKNGDRWTVTDVHPDGSLVVQHAKNSKTMTLPVSYVAASVELGYATTVHAAQGVSVDTMHGLAIGSESRQQLYTMLTRGRHANHVYLEIVGDGDEHNAIRPEAIAPPTATDILEGILARDASPTSASTLLREGHDPAPRLGQAAARYSDALHFAAQERLGPHAAAALDAHAETLLPGLAEQPAWPTLRSHLILLAAHDLDPNQALSDALNARDIDSAVDAAAVLDWRIDHSPARDAHPAPLPWLPGIPQALADDPTWGQYLTARADLTTTLADSVREQAPSQALPWLQEGARRPDASVIGDVAVWRAATQVDPNDRRPTGAPQANKAAVQWQHRLTNQLNGARTPALLEWGASLRALAPQVGRDPFTAPLAERLAAMSRAGVNPAPLLAEAMTQGPLPDDHAAAALWWRLSQHMPAVDSDSGSVLATTWDRDLARAVGQDRHEDMRRSPAWPRLVTTIAHALQRGMPLDEVLAATNTDDTADIDQCQAMIWRLTLLAEASDTHHHDEEPPPPEDDLPPHDLWDVEMTNPLTSALGEAPGLHEDDAPAAAPVENLDFAAMHRELMGPLDPSSQDLEAQARRAAEADLGPVPVSRLIQVNNLTRDFYGQSLPGSWAQTYLNDRFGTDLTGHPDFTPGYAPQGWTRLVDHLHQAGVTDEEMVAAGVATIASTGRLIDRFRDRAVFPITHQGETLGFVGRRHPDLTDDDRGGPKYLNTAQTVLFHKGAQLFGAPHGLPADRTPVLVEGPMDAIAVTLSSDHHIGLAPLGTSLTTEQADQLAVHGSDALVATDADLAGKVAAERAFWLLGQHNLTTSHVSLPDGSDPADLLAERGPRALALALVESRPLGDVLLDERLTNLSGKAAQDAALDVVAASPPETWATGLARVASATHQDRDDLLHALGDRITAWNHDPRTAAQEALGQVAAVRSRLEASPSPQGPWTTLARDLDPRLVHEPDWPAVVWMLDQATAAGLDVEALTRGLVADEPLSDRPAQDLRYRIAAALPDDAAVEDVAQAATITGSRADQERVRHGQPAEIRPAPRR</sequence>
<organism evidence="3 4">
    <name type="scientific">Janibacter indicus</name>
    <dbReference type="NCBI Taxonomy" id="857417"/>
    <lineage>
        <taxon>Bacteria</taxon>
        <taxon>Bacillati</taxon>
        <taxon>Actinomycetota</taxon>
        <taxon>Actinomycetes</taxon>
        <taxon>Micrococcales</taxon>
        <taxon>Intrasporangiaceae</taxon>
        <taxon>Janibacter</taxon>
    </lineage>
</organism>
<evidence type="ECO:0000313" key="3">
    <source>
        <dbReference type="EMBL" id="QOK24196.1"/>
    </source>
</evidence>
<gene>
    <name evidence="3" type="ORF">IGS73_07505</name>
</gene>
<dbReference type="SUPFAM" id="SSF55464">
    <property type="entry name" value="Origin of replication-binding domain, RBD-like"/>
    <property type="match status" value="1"/>
</dbReference>
<dbReference type="Gene3D" id="3.40.1360.10">
    <property type="match status" value="1"/>
</dbReference>
<dbReference type="Gene3D" id="3.90.980.10">
    <property type="entry name" value="DNA primase, catalytic core, N-terminal domain"/>
    <property type="match status" value="1"/>
</dbReference>
<dbReference type="SMART" id="SM00493">
    <property type="entry name" value="TOPRIM"/>
    <property type="match status" value="1"/>
</dbReference>
<dbReference type="InterPro" id="IPR013264">
    <property type="entry name" value="DNAG_N"/>
</dbReference>
<dbReference type="InterPro" id="IPR006171">
    <property type="entry name" value="TOPRIM_dom"/>
</dbReference>
<dbReference type="Pfam" id="PF13604">
    <property type="entry name" value="AAA_30"/>
    <property type="match status" value="1"/>
</dbReference>
<evidence type="ECO:0000259" key="2">
    <source>
        <dbReference type="PROSITE" id="PS50880"/>
    </source>
</evidence>
<dbReference type="NCBIfam" id="NF041492">
    <property type="entry name" value="MobF"/>
    <property type="match status" value="1"/>
</dbReference>
<dbReference type="EMBL" id="CP062789">
    <property type="protein sequence ID" value="QOK24196.1"/>
    <property type="molecule type" value="Genomic_DNA"/>
</dbReference>
<dbReference type="InterPro" id="IPR050219">
    <property type="entry name" value="DnaG_primase"/>
</dbReference>
<dbReference type="Gene3D" id="3.40.50.300">
    <property type="entry name" value="P-loop containing nucleotide triphosphate hydrolases"/>
    <property type="match status" value="2"/>
</dbReference>
<dbReference type="SUPFAM" id="SSF52540">
    <property type="entry name" value="P-loop containing nucleoside triphosphate hydrolases"/>
    <property type="match status" value="2"/>
</dbReference>
<proteinExistence type="predicted"/>
<name>A0A7L9J3L3_9MICO</name>
<dbReference type="Pfam" id="PF13155">
    <property type="entry name" value="Toprim_2"/>
    <property type="match status" value="1"/>
</dbReference>
<dbReference type="InterPro" id="IPR034151">
    <property type="entry name" value="TOPRIM_DnaG_bac"/>
</dbReference>
<dbReference type="InterPro" id="IPR027417">
    <property type="entry name" value="P-loop_NTPase"/>
</dbReference>
<dbReference type="Gene3D" id="2.30.30.940">
    <property type="match status" value="1"/>
</dbReference>
<dbReference type="PANTHER" id="PTHR30313:SF2">
    <property type="entry name" value="DNA PRIMASE"/>
    <property type="match status" value="1"/>
</dbReference>
<dbReference type="Pfam" id="PF08751">
    <property type="entry name" value="TrwC"/>
    <property type="match status" value="1"/>
</dbReference>
<dbReference type="SUPFAM" id="SSF56731">
    <property type="entry name" value="DNA primase core"/>
    <property type="match status" value="1"/>
</dbReference>
<accession>A0A7L9J3L3</accession>
<reference evidence="3 4" key="1">
    <citation type="submission" date="2020-10" db="EMBL/GenBank/DDBJ databases">
        <title>Janibacter indicus TT2 genome sequence.</title>
        <authorList>
            <person name="Lee K."/>
            <person name="Ganzorig M."/>
        </authorList>
    </citation>
    <scope>NUCLEOTIDE SEQUENCE [LARGE SCALE GENOMIC DNA]</scope>
    <source>
        <strain evidence="3 4">TT2</strain>
    </source>
</reference>
<feature type="region of interest" description="Disordered" evidence="1">
    <location>
        <begin position="1351"/>
        <end position="1373"/>
    </location>
</feature>
<evidence type="ECO:0000256" key="1">
    <source>
        <dbReference type="SAM" id="MobiDB-lite"/>
    </source>
</evidence>
<dbReference type="RefSeq" id="WP_192912026.1">
    <property type="nucleotide sequence ID" value="NZ_CP062789.1"/>
</dbReference>
<dbReference type="GO" id="GO:0006269">
    <property type="term" value="P:DNA replication, synthesis of primer"/>
    <property type="evidence" value="ECO:0007669"/>
    <property type="project" value="TreeGrafter"/>
</dbReference>
<dbReference type="InterPro" id="IPR014862">
    <property type="entry name" value="TrwC"/>
</dbReference>
<feature type="domain" description="Toprim" evidence="2">
    <location>
        <begin position="1587"/>
        <end position="1669"/>
    </location>
</feature>
<evidence type="ECO:0000313" key="4">
    <source>
        <dbReference type="Proteomes" id="UP000593998"/>
    </source>
</evidence>
<dbReference type="CDD" id="cd18809">
    <property type="entry name" value="SF1_C_RecD"/>
    <property type="match status" value="1"/>
</dbReference>
<dbReference type="GO" id="GO:0005737">
    <property type="term" value="C:cytoplasm"/>
    <property type="evidence" value="ECO:0007669"/>
    <property type="project" value="TreeGrafter"/>
</dbReference>
<dbReference type="PROSITE" id="PS50880">
    <property type="entry name" value="TOPRIM"/>
    <property type="match status" value="1"/>
</dbReference>
<protein>
    <submittedName>
        <fullName evidence="3">Relaxase domain-containing protein</fullName>
    </submittedName>
</protein>